<name>A0A4Y1MUR0_9PROT</name>
<accession>A0A4Y1MUR0</accession>
<sequence>MRRPPAPIRQDTACPDPARWFSLRPDRAREPRSPAGRGWHPREGGVFLLGSPAFPPVPWGSGRRLTASTGANESPGPGERLRSPAGEAEPFPRSQPHASRRD</sequence>
<dbReference type="AlphaFoldDB" id="A0A4Y1MUR0"/>
<reference evidence="2" key="1">
    <citation type="submission" date="2017-12" db="EMBL/GenBank/DDBJ databases">
        <authorList>
            <person name="Martens C."/>
            <person name="Dahlstrom E."/>
            <person name="Barbian K."/>
            <person name="Sykora L."/>
            <person name="Ricklefs S."/>
            <person name="Bruno D."/>
            <person name="Anzick I."/>
            <person name="Myles I."/>
            <person name="Datta S.K."/>
        </authorList>
    </citation>
    <scope>NUCLEOTIDE SEQUENCE</scope>
    <source>
        <strain evidence="2">AD2</strain>
    </source>
</reference>
<evidence type="ECO:0000313" key="2">
    <source>
        <dbReference type="EMBL" id="AWV21681.1"/>
    </source>
</evidence>
<gene>
    <name evidence="2" type="ORF">RADP37_05564</name>
</gene>
<dbReference type="EMBL" id="CP025189">
    <property type="protein sequence ID" value="AWV21681.1"/>
    <property type="molecule type" value="Genomic_DNA"/>
</dbReference>
<organism evidence="2">
    <name type="scientific">Roseomonas mucosa</name>
    <dbReference type="NCBI Taxonomy" id="207340"/>
    <lineage>
        <taxon>Bacteria</taxon>
        <taxon>Pseudomonadati</taxon>
        <taxon>Pseudomonadota</taxon>
        <taxon>Alphaproteobacteria</taxon>
        <taxon>Acetobacterales</taxon>
        <taxon>Roseomonadaceae</taxon>
        <taxon>Roseomonas</taxon>
    </lineage>
</organism>
<feature type="region of interest" description="Disordered" evidence="1">
    <location>
        <begin position="1"/>
        <end position="102"/>
    </location>
</feature>
<proteinExistence type="predicted"/>
<protein>
    <submittedName>
        <fullName evidence="2">Uncharacterized protein</fullName>
    </submittedName>
</protein>
<evidence type="ECO:0000256" key="1">
    <source>
        <dbReference type="SAM" id="MobiDB-lite"/>
    </source>
</evidence>